<proteinExistence type="predicted"/>
<sequence length="557" mass="61539">MSFSKGLVLADLDDFITPSQACVKPVEKPAKSVAGNGQENSARADGALPRMTIEIDGDTGDHFEYDEHGTATKLETATISLTDCLACSGCITSAETVLVQMQSHHELYKVLENNSSCRAQGNLIDLKVVVVSLSPQACASFAAKYSLPGGLEEAAMKLTAFLKGLGVDYVFDIAIARDVSLIESSKEFLHRYQTYQAAAPQGKRSEQPQILPMLASACPGWICYAEKTHGQLLGYVSITKSPQQIMGSIVKQFFAKRNNISPDHIYHVTVMPCYDKKLEASREDFYSDIYSTRDVDCVLTSGEVERMLQDHNLAQPNLSTLGTSYMDCIFSLAGTMDYEAEVAKTCQDTAWNDYGRYSSRFSISQSSAGGYLEFTMMAAAHFLYGKEILSSDLNQSTDSGVLSIRTIRNSDFREIVLQDEQGKPLLKFASAYGFRNLQNIVRKLKMSPSPPYHYVEVMACPSGCINGGGQLKTELQTAKDWVQKMKATYSQIQGMVTLGIPPPHMNPWIQRLYREWFLADNPFDAQPNPLVSEVIHTQYHAIEKPAPSIAMGLASKW</sequence>
<accession>A0ACC2SQF3</accession>
<dbReference type="EMBL" id="QTSX02004456">
    <property type="protein sequence ID" value="KAJ9064535.1"/>
    <property type="molecule type" value="Genomic_DNA"/>
</dbReference>
<dbReference type="Proteomes" id="UP001165960">
    <property type="component" value="Unassembled WGS sequence"/>
</dbReference>
<comment type="caution">
    <text evidence="1">The sequence shown here is derived from an EMBL/GenBank/DDBJ whole genome shotgun (WGS) entry which is preliminary data.</text>
</comment>
<gene>
    <name evidence="1" type="primary">NAR1_3</name>
    <name evidence="1" type="ORF">DSO57_1029549</name>
</gene>
<organism evidence="1 2">
    <name type="scientific">Entomophthora muscae</name>
    <dbReference type="NCBI Taxonomy" id="34485"/>
    <lineage>
        <taxon>Eukaryota</taxon>
        <taxon>Fungi</taxon>
        <taxon>Fungi incertae sedis</taxon>
        <taxon>Zoopagomycota</taxon>
        <taxon>Entomophthoromycotina</taxon>
        <taxon>Entomophthoromycetes</taxon>
        <taxon>Entomophthorales</taxon>
        <taxon>Entomophthoraceae</taxon>
        <taxon>Entomophthora</taxon>
    </lineage>
</organism>
<keyword evidence="2" id="KW-1185">Reference proteome</keyword>
<name>A0ACC2SQF3_9FUNG</name>
<evidence type="ECO:0000313" key="2">
    <source>
        <dbReference type="Proteomes" id="UP001165960"/>
    </source>
</evidence>
<protein>
    <submittedName>
        <fullName evidence="1">Cytosolic Fe-S cluster assembly factor nar1</fullName>
    </submittedName>
</protein>
<evidence type="ECO:0000313" key="1">
    <source>
        <dbReference type="EMBL" id="KAJ9064535.1"/>
    </source>
</evidence>
<reference evidence="1" key="1">
    <citation type="submission" date="2022-04" db="EMBL/GenBank/DDBJ databases">
        <title>Genome of the entomopathogenic fungus Entomophthora muscae.</title>
        <authorList>
            <person name="Elya C."/>
            <person name="Lovett B.R."/>
            <person name="Lee E."/>
            <person name="Macias A.M."/>
            <person name="Hajek A.E."/>
            <person name="De Bivort B.L."/>
            <person name="Kasson M.T."/>
            <person name="De Fine Licht H.H."/>
            <person name="Stajich J.E."/>
        </authorList>
    </citation>
    <scope>NUCLEOTIDE SEQUENCE</scope>
    <source>
        <strain evidence="1">Berkeley</strain>
    </source>
</reference>